<dbReference type="Pfam" id="PF02815">
    <property type="entry name" value="MIR"/>
    <property type="match status" value="1"/>
</dbReference>
<feature type="domain" description="MIR" evidence="3">
    <location>
        <begin position="91"/>
        <end position="147"/>
    </location>
</feature>
<dbReference type="SMART" id="SM00472">
    <property type="entry name" value="MIR"/>
    <property type="match status" value="3"/>
</dbReference>
<dbReference type="AlphaFoldDB" id="A0A336KR54"/>
<dbReference type="InterPro" id="IPR016093">
    <property type="entry name" value="MIR_motif"/>
</dbReference>
<reference evidence="4" key="1">
    <citation type="submission" date="2018-04" db="EMBL/GenBank/DDBJ databases">
        <authorList>
            <person name="Go L.Y."/>
            <person name="Mitchell J.A."/>
        </authorList>
    </citation>
    <scope>NUCLEOTIDE SEQUENCE</scope>
    <source>
        <tissue evidence="4">Whole organism</tissue>
    </source>
</reference>
<evidence type="ECO:0000313" key="4">
    <source>
        <dbReference type="EMBL" id="SSX06471.1"/>
    </source>
</evidence>
<dbReference type="PROSITE" id="PS50919">
    <property type="entry name" value="MIR"/>
    <property type="match status" value="2"/>
</dbReference>
<keyword evidence="1" id="KW-0732">Signal</keyword>
<organism evidence="4">
    <name type="scientific">Culicoides sonorensis</name>
    <name type="common">Biting midge</name>
    <dbReference type="NCBI Taxonomy" id="179676"/>
    <lineage>
        <taxon>Eukaryota</taxon>
        <taxon>Metazoa</taxon>
        <taxon>Ecdysozoa</taxon>
        <taxon>Arthropoda</taxon>
        <taxon>Hexapoda</taxon>
        <taxon>Insecta</taxon>
        <taxon>Pterygota</taxon>
        <taxon>Neoptera</taxon>
        <taxon>Endopterygota</taxon>
        <taxon>Diptera</taxon>
        <taxon>Nematocera</taxon>
        <taxon>Chironomoidea</taxon>
        <taxon>Ceratopogonidae</taxon>
        <taxon>Ceratopogoninae</taxon>
        <taxon>Culicoides</taxon>
        <taxon>Monoculicoides</taxon>
    </lineage>
</organism>
<dbReference type="Gene3D" id="2.80.10.50">
    <property type="match status" value="1"/>
</dbReference>
<dbReference type="EMBL" id="UFQT01000733">
    <property type="protein sequence ID" value="SSX26820.1"/>
    <property type="molecule type" value="Genomic_DNA"/>
</dbReference>
<accession>A0A336KR54</accession>
<dbReference type="VEuPathDB" id="VectorBase:CSON013900"/>
<evidence type="ECO:0000256" key="1">
    <source>
        <dbReference type="ARBA" id="ARBA00022729"/>
    </source>
</evidence>
<evidence type="ECO:0000313" key="5">
    <source>
        <dbReference type="EMBL" id="SSX26820.1"/>
    </source>
</evidence>
<dbReference type="PANTHER" id="PTHR46809:SF2">
    <property type="entry name" value="GH21273P"/>
    <property type="match status" value="1"/>
</dbReference>
<dbReference type="SUPFAM" id="SSF82109">
    <property type="entry name" value="MIR domain"/>
    <property type="match status" value="1"/>
</dbReference>
<dbReference type="OMA" id="NYWRAME"/>
<reference evidence="5" key="2">
    <citation type="submission" date="2018-07" db="EMBL/GenBank/DDBJ databases">
        <authorList>
            <person name="Quirk P.G."/>
            <person name="Krulwich T.A."/>
        </authorList>
    </citation>
    <scope>NUCLEOTIDE SEQUENCE</scope>
</reference>
<name>A0A336KR54_CULSO</name>
<protein>
    <submittedName>
        <fullName evidence="4">CSON013900 protein</fullName>
    </submittedName>
</protein>
<gene>
    <name evidence="4" type="primary">CSON013900</name>
</gene>
<proteinExistence type="predicted"/>
<dbReference type="CDD" id="cd23293">
    <property type="entry name" value="beta-trefoil_MIR_SDF2_meta"/>
    <property type="match status" value="1"/>
</dbReference>
<evidence type="ECO:0000256" key="2">
    <source>
        <dbReference type="ARBA" id="ARBA00022737"/>
    </source>
</evidence>
<dbReference type="InterPro" id="IPR036300">
    <property type="entry name" value="MIR_dom_sf"/>
</dbReference>
<dbReference type="EMBL" id="UFQS01000733">
    <property type="protein sequence ID" value="SSX06471.1"/>
    <property type="molecule type" value="Genomic_DNA"/>
</dbReference>
<sequence length="219" mass="24502">MAHNNLGLILIAVISSLFYQINFVHGINARYVTCGSVIKLLNVDYRVRLHSHDVKYGSGSGQQSVTGTELQEDVGSHWTIKGKTGKFCERGEPIKCGEIIRLHHTTTNKNLHSHLFRSPLSGNQEISCYGDENGEGDTGDHWEVICSSEWWERDSPIKFKHVDTQKWLGVSGRSFGRPISGQQEIVGFNGIVSGVDWKAAEGVFIHQTELPQYISHEEL</sequence>
<evidence type="ECO:0000259" key="3">
    <source>
        <dbReference type="PROSITE" id="PS50919"/>
    </source>
</evidence>
<feature type="domain" description="MIR" evidence="3">
    <location>
        <begin position="29"/>
        <end position="83"/>
    </location>
</feature>
<dbReference type="PANTHER" id="PTHR46809">
    <property type="entry name" value="STROMAL CELL-DERIVED FACTOR 2-LIKE PROTEIN"/>
    <property type="match status" value="1"/>
</dbReference>
<keyword evidence="2" id="KW-0677">Repeat</keyword>